<dbReference type="InterPro" id="IPR047324">
    <property type="entry name" value="LbH_gamma_CA-like"/>
</dbReference>
<dbReference type="OrthoDB" id="9803036at2"/>
<evidence type="ECO:0000313" key="1">
    <source>
        <dbReference type="EMBL" id="SJM37476.1"/>
    </source>
</evidence>
<keyword evidence="1" id="KW-0808">Transferase</keyword>
<dbReference type="InterPro" id="IPR050484">
    <property type="entry name" value="Transf_Hexapept/Carb_Anhydrase"/>
</dbReference>
<keyword evidence="2" id="KW-1185">Reference proteome</keyword>
<reference evidence="2" key="1">
    <citation type="submission" date="2017-02" db="EMBL/GenBank/DDBJ databases">
        <authorList>
            <person name="Mornico D."/>
        </authorList>
    </citation>
    <scope>NUCLEOTIDE SEQUENCE [LARGE SCALE GENOMIC DNA]</scope>
</reference>
<protein>
    <submittedName>
        <fullName evidence="1">2,3,4,5-tetrahydropyridine-2,6-dicarboxylate N-acetyltransferase</fullName>
        <ecNumber evidence="1">2.3.1.89</ecNumber>
    </submittedName>
</protein>
<dbReference type="Proteomes" id="UP000188169">
    <property type="component" value="Unassembled WGS sequence"/>
</dbReference>
<accession>A0A1R4EG70</accession>
<dbReference type="EMBL" id="FUGD01000087">
    <property type="protein sequence ID" value="SJM37476.1"/>
    <property type="molecule type" value="Genomic_DNA"/>
</dbReference>
<dbReference type="RefSeq" id="WP_077448872.1">
    <property type="nucleotide sequence ID" value="NZ_FUGD01000087.1"/>
</dbReference>
<proteinExistence type="predicted"/>
<dbReference type="CDD" id="cd04645">
    <property type="entry name" value="LbH_gamma_CA_like"/>
    <property type="match status" value="1"/>
</dbReference>
<dbReference type="STRING" id="1945520.A1019T_01448"/>
<evidence type="ECO:0000313" key="2">
    <source>
        <dbReference type="Proteomes" id="UP000188169"/>
    </source>
</evidence>
<dbReference type="Gene3D" id="2.160.10.10">
    <property type="entry name" value="Hexapeptide repeat proteins"/>
    <property type="match status" value="1"/>
</dbReference>
<dbReference type="Pfam" id="PF00132">
    <property type="entry name" value="Hexapep"/>
    <property type="match status" value="1"/>
</dbReference>
<dbReference type="EC" id="2.3.1.89" evidence="1"/>
<sequence>MIFKYLEKTPQFATPFQGWIADSARVIGDVYLGHQANVWFGAVIRGDNERINIGNYTNVQENAVIHTDAGIEVNIGDYVTIGHLAMLHGCTIGENSLIGIGAVVLNNAKIGKNCIIGAKALVTEGKEIPDNSLVMGAPAKVVKTLTDQQVAMLKMSALHYTQKAEQFKTGLEQIEAPE</sequence>
<name>A0A1R4EG70_9GAMM</name>
<dbReference type="InterPro" id="IPR011004">
    <property type="entry name" value="Trimer_LpxA-like_sf"/>
</dbReference>
<dbReference type="AlphaFoldDB" id="A0A1R4EG70"/>
<dbReference type="PANTHER" id="PTHR13061:SF29">
    <property type="entry name" value="GAMMA CARBONIC ANHYDRASE-LIKE 1, MITOCHONDRIAL-RELATED"/>
    <property type="match status" value="1"/>
</dbReference>
<dbReference type="InterPro" id="IPR001451">
    <property type="entry name" value="Hexapep"/>
</dbReference>
<organism evidence="1 2">
    <name type="scientific">Psychrobacter pasteurii</name>
    <dbReference type="NCBI Taxonomy" id="1945520"/>
    <lineage>
        <taxon>Bacteria</taxon>
        <taxon>Pseudomonadati</taxon>
        <taxon>Pseudomonadota</taxon>
        <taxon>Gammaproteobacteria</taxon>
        <taxon>Moraxellales</taxon>
        <taxon>Moraxellaceae</taxon>
        <taxon>Psychrobacter</taxon>
    </lineage>
</organism>
<keyword evidence="1" id="KW-0012">Acyltransferase</keyword>
<gene>
    <name evidence="1" type="primary">dapH</name>
    <name evidence="1" type="ORF">A1019T_01448</name>
</gene>
<dbReference type="PANTHER" id="PTHR13061">
    <property type="entry name" value="DYNACTIN SUBUNIT P25"/>
    <property type="match status" value="1"/>
</dbReference>
<dbReference type="GO" id="GO:0047200">
    <property type="term" value="F:tetrahydrodipicolinate N-acetyltransferase activity"/>
    <property type="evidence" value="ECO:0007669"/>
    <property type="project" value="UniProtKB-EC"/>
</dbReference>
<dbReference type="SUPFAM" id="SSF51161">
    <property type="entry name" value="Trimeric LpxA-like enzymes"/>
    <property type="match status" value="1"/>
</dbReference>